<name>A0A9Q3YMQ5_9GAMM</name>
<protein>
    <submittedName>
        <fullName evidence="1">Uncharacterized protein</fullName>
    </submittedName>
</protein>
<organism evidence="1 2">
    <name type="scientific">Alloalcanivorax marinus</name>
    <dbReference type="NCBI Taxonomy" id="1177169"/>
    <lineage>
        <taxon>Bacteria</taxon>
        <taxon>Pseudomonadati</taxon>
        <taxon>Pseudomonadota</taxon>
        <taxon>Gammaproteobacteria</taxon>
        <taxon>Oceanospirillales</taxon>
        <taxon>Alcanivoracaceae</taxon>
        <taxon>Alloalcanivorax</taxon>
    </lineage>
</organism>
<dbReference type="EMBL" id="JAJGNA010000001">
    <property type="protein sequence ID" value="MCC4307095.1"/>
    <property type="molecule type" value="Genomic_DNA"/>
</dbReference>
<sequence length="145" mass="16102">MPILALHRWLFAPPEANPLPEALPADLAARWGAFLHEGLMVSLREPTRPAQILATWPSGCIELITQACEALDLLWQEARTPMAEELAFPGVFEYEVVSELGRLMGDHLLEHDGQLPDDGEIRQMCRRLVRSFFGKADAAEAESVG</sequence>
<comment type="caution">
    <text evidence="1">The sequence shown here is derived from an EMBL/GenBank/DDBJ whole genome shotgun (WGS) entry which is preliminary data.</text>
</comment>
<gene>
    <name evidence="1" type="ORF">LL252_00805</name>
</gene>
<dbReference type="Proteomes" id="UP001108027">
    <property type="component" value="Unassembled WGS sequence"/>
</dbReference>
<dbReference type="AlphaFoldDB" id="A0A9Q3YMQ5"/>
<accession>A0A9Q3YMQ5</accession>
<reference evidence="1" key="1">
    <citation type="submission" date="2021-10" db="EMBL/GenBank/DDBJ databases">
        <title>The diversity and Nitrogen Metabolism of Culturable Nitrate-Utilizing Bacteria Within the Oxygen Minimum Zone of the Changjiang (Yangtze River)Estuary.</title>
        <authorList>
            <person name="Zhang D."/>
            <person name="Zheng J."/>
            <person name="Liu S."/>
            <person name="He W."/>
        </authorList>
    </citation>
    <scope>NUCLEOTIDE SEQUENCE</scope>
    <source>
        <strain evidence="1">FXH-223</strain>
    </source>
</reference>
<proteinExistence type="predicted"/>
<evidence type="ECO:0000313" key="1">
    <source>
        <dbReference type="EMBL" id="MCC4307095.1"/>
    </source>
</evidence>
<dbReference type="RefSeq" id="WP_228232241.1">
    <property type="nucleotide sequence ID" value="NZ_JAJGNA010000001.1"/>
</dbReference>
<keyword evidence="2" id="KW-1185">Reference proteome</keyword>
<evidence type="ECO:0000313" key="2">
    <source>
        <dbReference type="Proteomes" id="UP001108027"/>
    </source>
</evidence>